<feature type="region of interest" description="Disordered" evidence="2">
    <location>
        <begin position="542"/>
        <end position="594"/>
    </location>
</feature>
<dbReference type="PANTHER" id="PTHR35746:SF1">
    <property type="entry name" value="PENTATRICOPEPTIDE REPEAT (PPR) SUPERFAMILY PROTEIN"/>
    <property type="match status" value="1"/>
</dbReference>
<feature type="region of interest" description="Disordered" evidence="2">
    <location>
        <begin position="1069"/>
        <end position="1113"/>
    </location>
</feature>
<sequence length="1288" mass="137607">MDSQDPRKNPTHTPGHESHGVYVCHKCGWPFPNPHPSARHRRAHKKICGTLEGYKFVDSEETPLSALSDDDHGSDEDPKPPSPKGLERGINEKGSGGVGSRSNRSEDDVFTDANAEFPESGSGPVTGEHTRDVKEPEINLEINKATAQSSEDGSVTVISPPPSNSADHIQMQSTEVPVINLSGSAQESLDPGSNATIASMTRSLTDCRGEESDFEHSHDNGSSAWDSIPIKLETQTDSSQENKKSGTVEDLRETDAKGNEETKLDVQLLDVVVSADDNAEDASESQKMEDVTSQPVPAAEVLQLKEGGYTDDLASGMSLNDLSPEVNLVEPVHSSISTAQIEGDTQEIDSAVYVNSAVSYDNKGEGNGNMHVLIVPNDLTVVADAENMVKGFKDLEGGKLPQLMNMDSFEVSNNVKDSDLKNNPQGFNSRPLTEDTEVSASNMHVLNDNLEPKDGTSQHIVELPDEAEADMPQRSEVGVTDVVTGDLEKSVSVHSPEEDVPHDHCETSSLTSSIEHAMKATSDTNTVVVPLDAEVRQTNLIGMDDTGNDEKDKIESSEVGENDKNKRNTKESFAENRMPTSKHASISSEQADQRNSVLGDVKAAGLEEGKIERCNVSEIVTEGDSVSGLGEENLLREPKSTPESAVNVKSCFTSENDINACEGKLPQLASIPSEQADQRNSVLGGVKAAGLEEGKIERCNASEIVTEGDSVSGLGEENEPKSTPESAVNVESCFTSENDINVCEGKLPQLASIPSEQADQRNSVLGDVKAAGLEEGKIERSNASEIVTEGDSVSGLGEQNPSRGPKTTPESAVNVESCFTSENDINVCEGKLPQLASIPSEQADQRNSVLGDVKAAGLEEGKIERSNASEIVTEGDSVSGLGEQNPSRGPKTTPESAVNVESRFISENDINVCEGKLPQHEHTDIGGVLDPQESRKEPESNGIANQLVERAGEVSAAAESYSGGDAEVLWKSSEDKMVREPLVSRSEPSSSLQNSSPVADNQARDFLGVASGNTPESLPDEGDNNLVTQQVVASATDFSVDSISQTDSLEGHWGSVSVLSTQSDIPAILDAEPLPSNGSQALSEAEKATLKKPIAASGTEHADKSDVFDPPSFMTLVEPRDVVNQKAAASEIQTTGNPQQPKAASMQAGWFPSITNVLNESQGRKKNEEIFVKVTNWSTGEQHPSLRSPQHTPLKSLLGEASMETKSKALNAKEIPVEKDGSAAKDNGALPKTVSSILAPQEPVGELAMVEEKAWSSPARYPADIKREKRKVRGRPYWAQFVCCSSVN</sequence>
<feature type="compositionally biased region" description="Basic and acidic residues" evidence="2">
    <location>
        <begin position="205"/>
        <end position="219"/>
    </location>
</feature>
<evidence type="ECO:0000256" key="2">
    <source>
        <dbReference type="SAM" id="MobiDB-lite"/>
    </source>
</evidence>
<feature type="compositionally biased region" description="Polar residues" evidence="2">
    <location>
        <begin position="184"/>
        <end position="204"/>
    </location>
</feature>
<feature type="region of interest" description="Disordered" evidence="2">
    <location>
        <begin position="58"/>
        <end position="168"/>
    </location>
</feature>
<feature type="region of interest" description="Disordered" evidence="2">
    <location>
        <begin position="918"/>
        <end position="943"/>
    </location>
</feature>
<keyword evidence="1" id="KW-0863">Zinc-finger</keyword>
<feature type="region of interest" description="Disordered" evidence="2">
    <location>
        <begin position="707"/>
        <end position="727"/>
    </location>
</feature>
<dbReference type="PANTHER" id="PTHR35746">
    <property type="entry name" value="PENTATRICOPEPTIDE REPEAT (PPR) SUPERFAMILY PROTEIN"/>
    <property type="match status" value="1"/>
</dbReference>
<accession>A0A8T2X8Q6</accession>
<evidence type="ECO:0000313" key="4">
    <source>
        <dbReference type="EMBL" id="KAH8489400.1"/>
    </source>
</evidence>
<evidence type="ECO:0000313" key="5">
    <source>
        <dbReference type="Proteomes" id="UP000807159"/>
    </source>
</evidence>
<protein>
    <recommendedName>
        <fullName evidence="3">C2H2-type domain-containing protein</fullName>
    </recommendedName>
</protein>
<dbReference type="PROSITE" id="PS00028">
    <property type="entry name" value="ZINC_FINGER_C2H2_1"/>
    <property type="match status" value="1"/>
</dbReference>
<feature type="compositionally biased region" description="Basic and acidic residues" evidence="2">
    <location>
        <begin position="1"/>
        <end position="19"/>
    </location>
</feature>
<dbReference type="EMBL" id="JACEGQ020000014">
    <property type="protein sequence ID" value="KAH8489400.1"/>
    <property type="molecule type" value="Genomic_DNA"/>
</dbReference>
<evidence type="ECO:0000256" key="1">
    <source>
        <dbReference type="PROSITE-ProRule" id="PRU00042"/>
    </source>
</evidence>
<dbReference type="Proteomes" id="UP000807159">
    <property type="component" value="Chromosome 14"/>
</dbReference>
<feature type="region of interest" description="Disordered" evidence="2">
    <location>
        <begin position="861"/>
        <end position="898"/>
    </location>
</feature>
<feature type="compositionally biased region" description="Basic and acidic residues" evidence="2">
    <location>
        <begin position="128"/>
        <end position="137"/>
    </location>
</feature>
<feature type="compositionally biased region" description="Polar residues" evidence="2">
    <location>
        <begin position="145"/>
        <end position="157"/>
    </location>
</feature>
<organism evidence="4 5">
    <name type="scientific">Populus deltoides</name>
    <name type="common">Eastern poplar</name>
    <name type="synonym">Eastern cottonwood</name>
    <dbReference type="NCBI Taxonomy" id="3696"/>
    <lineage>
        <taxon>Eukaryota</taxon>
        <taxon>Viridiplantae</taxon>
        <taxon>Streptophyta</taxon>
        <taxon>Embryophyta</taxon>
        <taxon>Tracheophyta</taxon>
        <taxon>Spermatophyta</taxon>
        <taxon>Magnoliopsida</taxon>
        <taxon>eudicotyledons</taxon>
        <taxon>Gunneridae</taxon>
        <taxon>Pentapetalae</taxon>
        <taxon>rosids</taxon>
        <taxon>fabids</taxon>
        <taxon>Malpighiales</taxon>
        <taxon>Salicaceae</taxon>
        <taxon>Saliceae</taxon>
        <taxon>Populus</taxon>
    </lineage>
</organism>
<feature type="domain" description="C2H2-type" evidence="3">
    <location>
        <begin position="22"/>
        <end position="44"/>
    </location>
</feature>
<feature type="compositionally biased region" description="Basic and acidic residues" evidence="2">
    <location>
        <begin position="69"/>
        <end position="91"/>
    </location>
</feature>
<dbReference type="GO" id="GO:0008270">
    <property type="term" value="F:zinc ion binding"/>
    <property type="evidence" value="ECO:0007669"/>
    <property type="project" value="UniProtKB-KW"/>
</dbReference>
<feature type="compositionally biased region" description="Low complexity" evidence="2">
    <location>
        <begin position="984"/>
        <end position="996"/>
    </location>
</feature>
<feature type="compositionally biased region" description="Basic and acidic residues" evidence="2">
    <location>
        <begin position="240"/>
        <end position="263"/>
    </location>
</feature>
<keyword evidence="1" id="KW-0479">Metal-binding</keyword>
<proteinExistence type="predicted"/>
<feature type="region of interest" description="Disordered" evidence="2">
    <location>
        <begin position="958"/>
        <end position="1030"/>
    </location>
</feature>
<reference evidence="4" key="1">
    <citation type="journal article" date="2021" name="J. Hered.">
        <title>Genome Assembly of Salicaceae Populus deltoides (Eastern Cottonwood) I-69 Based on Nanopore Sequencing and Hi-C Technologies.</title>
        <authorList>
            <person name="Bai S."/>
            <person name="Wu H."/>
            <person name="Zhang J."/>
            <person name="Pan Z."/>
            <person name="Zhao W."/>
            <person name="Li Z."/>
            <person name="Tong C."/>
        </authorList>
    </citation>
    <scope>NUCLEOTIDE SEQUENCE</scope>
    <source>
        <tissue evidence="4">Leaf</tissue>
    </source>
</reference>
<feature type="region of interest" description="Disordered" evidence="2">
    <location>
        <begin position="776"/>
        <end position="812"/>
    </location>
</feature>
<feature type="region of interest" description="Disordered" evidence="2">
    <location>
        <begin position="184"/>
        <end position="263"/>
    </location>
</feature>
<feature type="compositionally biased region" description="Basic and acidic residues" evidence="2">
    <location>
        <begin position="548"/>
        <end position="574"/>
    </location>
</feature>
<gene>
    <name evidence="4" type="ORF">H0E87_024861</name>
</gene>
<evidence type="ECO:0000259" key="3">
    <source>
        <dbReference type="PROSITE" id="PS50157"/>
    </source>
</evidence>
<feature type="region of interest" description="Disordered" evidence="2">
    <location>
        <begin position="1"/>
        <end position="42"/>
    </location>
</feature>
<keyword evidence="5" id="KW-1185">Reference proteome</keyword>
<dbReference type="PROSITE" id="PS50157">
    <property type="entry name" value="ZINC_FINGER_C2H2_2"/>
    <property type="match status" value="1"/>
</dbReference>
<comment type="caution">
    <text evidence="4">The sequence shown here is derived from an EMBL/GenBank/DDBJ whole genome shotgun (WGS) entry which is preliminary data.</text>
</comment>
<feature type="compositionally biased region" description="Polar residues" evidence="2">
    <location>
        <begin position="578"/>
        <end position="594"/>
    </location>
</feature>
<dbReference type="InterPro" id="IPR013087">
    <property type="entry name" value="Znf_C2H2_type"/>
</dbReference>
<keyword evidence="1" id="KW-0862">Zinc</keyword>
<name>A0A8T2X8Q6_POPDE</name>